<dbReference type="Proteomes" id="UP001205337">
    <property type="component" value="Unassembled WGS sequence"/>
</dbReference>
<keyword evidence="6 12" id="KW-0418">Kinase</keyword>
<keyword evidence="8" id="KW-0902">Two-component regulatory system</keyword>
<protein>
    <recommendedName>
        <fullName evidence="2">histidine kinase</fullName>
        <ecNumber evidence="2">2.7.13.3</ecNumber>
    </recommendedName>
</protein>
<dbReference type="InterPro" id="IPR011712">
    <property type="entry name" value="Sig_transdc_His_kin_sub3_dim/P"/>
</dbReference>
<dbReference type="EMBL" id="JANTHX010000003">
    <property type="protein sequence ID" value="MCS0498076.1"/>
    <property type="molecule type" value="Genomic_DNA"/>
</dbReference>
<dbReference type="Gene3D" id="1.20.5.1930">
    <property type="match status" value="1"/>
</dbReference>
<comment type="catalytic activity">
    <reaction evidence="1">
        <text>ATP + protein L-histidine = ADP + protein N-phospho-L-histidine.</text>
        <dbReference type="EC" id="2.7.13.3"/>
    </reaction>
</comment>
<gene>
    <name evidence="12" type="ORF">NUH29_00735</name>
</gene>
<dbReference type="RefSeq" id="WP_258796953.1">
    <property type="nucleotide sequence ID" value="NZ_JANTHX010000003.1"/>
</dbReference>
<accession>A0ABT1ZBL1</accession>
<keyword evidence="9" id="KW-0812">Transmembrane</keyword>
<feature type="transmembrane region" description="Helical" evidence="9">
    <location>
        <begin position="12"/>
        <end position="34"/>
    </location>
</feature>
<dbReference type="Gene3D" id="3.30.565.10">
    <property type="entry name" value="Histidine kinase-like ATPase, C-terminal domain"/>
    <property type="match status" value="1"/>
</dbReference>
<dbReference type="Pfam" id="PF02518">
    <property type="entry name" value="HATPase_c"/>
    <property type="match status" value="1"/>
</dbReference>
<evidence type="ECO:0000313" key="12">
    <source>
        <dbReference type="EMBL" id="MCS0498076.1"/>
    </source>
</evidence>
<evidence type="ECO:0000256" key="1">
    <source>
        <dbReference type="ARBA" id="ARBA00000085"/>
    </source>
</evidence>
<dbReference type="GO" id="GO:0016301">
    <property type="term" value="F:kinase activity"/>
    <property type="evidence" value="ECO:0007669"/>
    <property type="project" value="UniProtKB-KW"/>
</dbReference>
<evidence type="ECO:0000256" key="7">
    <source>
        <dbReference type="ARBA" id="ARBA00022840"/>
    </source>
</evidence>
<evidence type="ECO:0000256" key="9">
    <source>
        <dbReference type="SAM" id="Phobius"/>
    </source>
</evidence>
<evidence type="ECO:0000256" key="3">
    <source>
        <dbReference type="ARBA" id="ARBA00022553"/>
    </source>
</evidence>
<keyword evidence="13" id="KW-1185">Reference proteome</keyword>
<evidence type="ECO:0000256" key="2">
    <source>
        <dbReference type="ARBA" id="ARBA00012438"/>
    </source>
</evidence>
<feature type="domain" description="Histidine kinase/HSP90-like ATPase" evidence="10">
    <location>
        <begin position="175"/>
        <end position="288"/>
    </location>
</feature>
<keyword evidence="3" id="KW-0597">Phosphoprotein</keyword>
<keyword evidence="7" id="KW-0067">ATP-binding</keyword>
<keyword evidence="5" id="KW-0547">Nucleotide-binding</keyword>
<organism evidence="12 13">
    <name type="scientific">Protaetiibacter mangrovi</name>
    <dbReference type="NCBI Taxonomy" id="2970926"/>
    <lineage>
        <taxon>Bacteria</taxon>
        <taxon>Bacillati</taxon>
        <taxon>Actinomycetota</taxon>
        <taxon>Actinomycetes</taxon>
        <taxon>Micrococcales</taxon>
        <taxon>Microbacteriaceae</taxon>
        <taxon>Protaetiibacter</taxon>
    </lineage>
</organism>
<keyword evidence="4" id="KW-0808">Transferase</keyword>
<keyword evidence="9" id="KW-0472">Membrane</keyword>
<comment type="caution">
    <text evidence="12">The sequence shown here is derived from an EMBL/GenBank/DDBJ whole genome shotgun (WGS) entry which is preliminary data.</text>
</comment>
<name>A0ABT1ZBL1_9MICO</name>
<dbReference type="Pfam" id="PF07730">
    <property type="entry name" value="HisKA_3"/>
    <property type="match status" value="1"/>
</dbReference>
<dbReference type="CDD" id="cd16917">
    <property type="entry name" value="HATPase_UhpB-NarQ-NarX-like"/>
    <property type="match status" value="1"/>
</dbReference>
<keyword evidence="9" id="KW-1133">Transmembrane helix</keyword>
<dbReference type="PANTHER" id="PTHR24421">
    <property type="entry name" value="NITRATE/NITRITE SENSOR PROTEIN NARX-RELATED"/>
    <property type="match status" value="1"/>
</dbReference>
<dbReference type="PANTHER" id="PTHR24421:SF10">
    <property type="entry name" value="NITRATE_NITRITE SENSOR PROTEIN NARQ"/>
    <property type="match status" value="1"/>
</dbReference>
<evidence type="ECO:0000259" key="10">
    <source>
        <dbReference type="Pfam" id="PF02518"/>
    </source>
</evidence>
<evidence type="ECO:0000256" key="6">
    <source>
        <dbReference type="ARBA" id="ARBA00022777"/>
    </source>
</evidence>
<dbReference type="InterPro" id="IPR036890">
    <property type="entry name" value="HATPase_C_sf"/>
</dbReference>
<evidence type="ECO:0000256" key="4">
    <source>
        <dbReference type="ARBA" id="ARBA00022679"/>
    </source>
</evidence>
<dbReference type="SUPFAM" id="SSF55874">
    <property type="entry name" value="ATPase domain of HSP90 chaperone/DNA topoisomerase II/histidine kinase"/>
    <property type="match status" value="1"/>
</dbReference>
<sequence length="304" mass="32538">MDAWLDANSTTLVVVLAAVGAVLLVASLVFLALWRASRGRARAAVRQRAEAERDRIDLELTLAEQGSRLRMIRELHEIAVHSVSVIITQADGARYAATQDPSVAGRSAAVIADAARETLADLRRVMTVVRDGEAEAGPQPGLSSVRELFKIMRDAGLEVEFAESGESHELRPGAELAIFRILQEALSNALAHGGPGTTAKVTFSWTDDGLQLLVDDDGIRAEALRGGLDPYAEAQKHSYTLDDDLAALTQAPSGRGITEMRERAELYGGVFSAHTVPGVGFTVQAVFPSIRHHNGVHGVPLGPR</sequence>
<evidence type="ECO:0000313" key="13">
    <source>
        <dbReference type="Proteomes" id="UP001205337"/>
    </source>
</evidence>
<feature type="domain" description="Signal transduction histidine kinase subgroup 3 dimerisation and phosphoacceptor" evidence="11">
    <location>
        <begin position="68"/>
        <end position="132"/>
    </location>
</feature>
<reference evidence="12 13" key="1">
    <citation type="submission" date="2022-08" db="EMBL/GenBank/DDBJ databases">
        <authorList>
            <person name="Li F."/>
        </authorList>
    </citation>
    <scope>NUCLEOTIDE SEQUENCE [LARGE SCALE GENOMIC DNA]</scope>
    <source>
        <strain evidence="12 13">10F1B-8-1</strain>
    </source>
</reference>
<evidence type="ECO:0000256" key="8">
    <source>
        <dbReference type="ARBA" id="ARBA00023012"/>
    </source>
</evidence>
<evidence type="ECO:0000256" key="5">
    <source>
        <dbReference type="ARBA" id="ARBA00022741"/>
    </source>
</evidence>
<dbReference type="EC" id="2.7.13.3" evidence="2"/>
<evidence type="ECO:0000259" key="11">
    <source>
        <dbReference type="Pfam" id="PF07730"/>
    </source>
</evidence>
<proteinExistence type="predicted"/>
<dbReference type="InterPro" id="IPR003594">
    <property type="entry name" value="HATPase_dom"/>
</dbReference>
<dbReference type="InterPro" id="IPR050482">
    <property type="entry name" value="Sensor_HK_TwoCompSys"/>
</dbReference>